<keyword evidence="8 11" id="KW-0175">Coiled coil</keyword>
<keyword evidence="6 11" id="KW-0256">Endoplasmic reticulum</keyword>
<feature type="region of interest" description="Disordered" evidence="12">
    <location>
        <begin position="313"/>
        <end position="383"/>
    </location>
</feature>
<accession>G0V892</accession>
<evidence type="ECO:0000256" key="6">
    <source>
        <dbReference type="ARBA" id="ARBA00022824"/>
    </source>
</evidence>
<dbReference type="RefSeq" id="XP_003674071.1">
    <property type="nucleotide sequence ID" value="XM_003674023.1"/>
</dbReference>
<dbReference type="Pfam" id="PF17078">
    <property type="entry name" value="SHE3"/>
    <property type="match status" value="1"/>
</dbReference>
<evidence type="ECO:0000256" key="1">
    <source>
        <dbReference type="ARBA" id="ARBA00004406"/>
    </source>
</evidence>
<dbReference type="InterPro" id="IPR031398">
    <property type="entry name" value="She3"/>
</dbReference>
<dbReference type="HOGENOM" id="CLU_584057_0_0_1"/>
<name>G0V892_NAUCA</name>
<keyword evidence="4 11" id="KW-0813">Transport</keyword>
<evidence type="ECO:0000256" key="12">
    <source>
        <dbReference type="SAM" id="MobiDB-lite"/>
    </source>
</evidence>
<feature type="coiled-coil region" evidence="11">
    <location>
        <begin position="57"/>
        <end position="236"/>
    </location>
</feature>
<keyword evidence="14" id="KW-1185">Reference proteome</keyword>
<evidence type="ECO:0000256" key="8">
    <source>
        <dbReference type="ARBA" id="ARBA00023054"/>
    </source>
</evidence>
<evidence type="ECO:0000256" key="3">
    <source>
        <dbReference type="ARBA" id="ARBA00019884"/>
    </source>
</evidence>
<comment type="similarity">
    <text evidence="2 11">Belongs to the SHE3 family.</text>
</comment>
<feature type="compositionally biased region" description="Polar residues" evidence="12">
    <location>
        <begin position="43"/>
        <end position="57"/>
    </location>
</feature>
<reference key="2">
    <citation type="submission" date="2011-08" db="EMBL/GenBank/DDBJ databases">
        <title>Genome sequence of Naumovozyma castellii.</title>
        <authorList>
            <person name="Gordon J.L."/>
            <person name="Armisen D."/>
            <person name="Proux-Wera E."/>
            <person name="OhEigeartaigh S.S."/>
            <person name="Byrne K.P."/>
            <person name="Wolfe K.H."/>
        </authorList>
    </citation>
    <scope>NUCLEOTIDE SEQUENCE</scope>
    <source>
        <strain>Type strain:CBS 4309</strain>
    </source>
</reference>
<feature type="compositionally biased region" description="Polar residues" evidence="12">
    <location>
        <begin position="374"/>
        <end position="383"/>
    </location>
</feature>
<sequence>MNGHEFTFEAAGLSSPIKQQTFSQEPQLTSGRTEMTQPRVLNPSPTGLRQSPSSPSLATSTKLIENLHQQIDQLTNTNIQLTLQSQNLLSKLESYQQKEIKLAESQSLLIHEQDNLVSMINRKDRRINDVQTEFQGLQAKYEMIKMENDSNETKAESFDQLKKSKTEEMEKLRLQYDTMLESQLHYRDHYVAELASLSQEIEEFQKSRGKTLKDALSKESKNIERLRILMEKIESNDKTDKNEAEAKYKEAIDNLKLPSWLSLFYQSRNTLLAFAGNNNLEISKSSDDLINDKTVTELENRLKEEHEKLGKLKVSNSRLRKPSPNLAQNIKRRSFYGAGTASSTNVLLPGTRSTSSTHTSPNPNSYSESRRILRNSSTVKSSI</sequence>
<dbReference type="OMA" id="HFMANIN"/>
<feature type="compositionally biased region" description="Polar residues" evidence="12">
    <location>
        <begin position="16"/>
        <end position="36"/>
    </location>
</feature>
<evidence type="ECO:0000256" key="4">
    <source>
        <dbReference type="ARBA" id="ARBA00022448"/>
    </source>
</evidence>
<evidence type="ECO:0000313" key="14">
    <source>
        <dbReference type="Proteomes" id="UP000001640"/>
    </source>
</evidence>
<dbReference type="EMBL" id="HE576752">
    <property type="protein sequence ID" value="CCC67690.1"/>
    <property type="molecule type" value="Genomic_DNA"/>
</dbReference>
<evidence type="ECO:0000256" key="2">
    <source>
        <dbReference type="ARBA" id="ARBA00008123"/>
    </source>
</evidence>
<reference evidence="14" key="1">
    <citation type="journal article" date="2011" name="Proc. Natl. Acad. Sci. U.S.A.">
        <title>Evolutionary erosion of yeast sex chromosomes by mating-type switching accidents.</title>
        <authorList>
            <person name="Gordon J.L."/>
            <person name="Armisen D."/>
            <person name="Proux-Wera E."/>
            <person name="Oheigeartaigh S.S."/>
            <person name="Byrne K.P."/>
            <person name="Wolfe K.H."/>
        </authorList>
    </citation>
    <scope>NUCLEOTIDE SEQUENCE [LARGE SCALE GENOMIC DNA]</scope>
    <source>
        <strain evidence="14">ATCC 76901 / BCRC 22586 / CBS 4309 / NBRC 1992 / NRRL Y-12630</strain>
    </source>
</reference>
<feature type="region of interest" description="Disordered" evidence="12">
    <location>
        <begin position="1"/>
        <end position="57"/>
    </location>
</feature>
<dbReference type="AlphaFoldDB" id="G0V892"/>
<keyword evidence="7 11" id="KW-0694">RNA-binding</keyword>
<evidence type="ECO:0000256" key="10">
    <source>
        <dbReference type="ARBA" id="ARBA00024975"/>
    </source>
</evidence>
<dbReference type="InParanoid" id="G0V892"/>
<evidence type="ECO:0000256" key="7">
    <source>
        <dbReference type="ARBA" id="ARBA00022884"/>
    </source>
</evidence>
<dbReference type="GO" id="GO:0048309">
    <property type="term" value="P:endoplasmic reticulum inheritance"/>
    <property type="evidence" value="ECO:0007669"/>
    <property type="project" value="InterPro"/>
</dbReference>
<comment type="function">
    <text evidence="10">RNA-binding protein that binds specific mRNAs including the ASH1 mRNA, coding for a repressor of the HO endonuclease. Part of the mRNA localization machinery that restricts accumulation of certain proteins to the bud and in the daughter cell. Required for the delivery of cortical endoplasmic reticulum into the emerging bud.</text>
</comment>
<keyword evidence="9 11" id="KW-0472">Membrane</keyword>
<evidence type="ECO:0000256" key="11">
    <source>
        <dbReference type="RuleBase" id="RU362142"/>
    </source>
</evidence>
<evidence type="ECO:0000256" key="5">
    <source>
        <dbReference type="ARBA" id="ARBA00022816"/>
    </source>
</evidence>
<dbReference type="eggNOG" id="ENOG502QSQX">
    <property type="taxonomic scope" value="Eukaryota"/>
</dbReference>
<keyword evidence="5 11" id="KW-0509">mRNA transport</keyword>
<dbReference type="GeneID" id="96901169"/>
<dbReference type="GO" id="GO:0005789">
    <property type="term" value="C:endoplasmic reticulum membrane"/>
    <property type="evidence" value="ECO:0007669"/>
    <property type="project" value="UniProtKB-SubCell"/>
</dbReference>
<dbReference type="Proteomes" id="UP000001640">
    <property type="component" value="Chromosome 1"/>
</dbReference>
<proteinExistence type="inferred from homology"/>
<feature type="compositionally biased region" description="Low complexity" evidence="12">
    <location>
        <begin position="351"/>
        <end position="367"/>
    </location>
</feature>
<evidence type="ECO:0000256" key="9">
    <source>
        <dbReference type="ARBA" id="ARBA00023136"/>
    </source>
</evidence>
<comment type="subcellular location">
    <subcellularLocation>
        <location evidence="1 11">Endoplasmic reticulum membrane</location>
        <topology evidence="1 11">Peripheral membrane protein</topology>
    </subcellularLocation>
</comment>
<dbReference type="GO" id="GO:0003723">
    <property type="term" value="F:RNA binding"/>
    <property type="evidence" value="ECO:0007669"/>
    <property type="project" value="UniProtKB-KW"/>
</dbReference>
<dbReference type="OrthoDB" id="6088208at2759"/>
<dbReference type="KEGG" id="ncs:NCAS_0A11320"/>
<evidence type="ECO:0000313" key="13">
    <source>
        <dbReference type="EMBL" id="CCC67690.1"/>
    </source>
</evidence>
<gene>
    <name evidence="13" type="primary">NCAS0A11320</name>
    <name evidence="11" type="synonym">SHE3</name>
    <name evidence="13" type="ordered locus">NCAS_0A11320</name>
</gene>
<dbReference type="GO" id="GO:0051028">
    <property type="term" value="P:mRNA transport"/>
    <property type="evidence" value="ECO:0007669"/>
    <property type="project" value="UniProtKB-UniRule"/>
</dbReference>
<organism evidence="13 14">
    <name type="scientific">Naumovozyma castellii</name>
    <name type="common">Yeast</name>
    <name type="synonym">Saccharomyces castellii</name>
    <dbReference type="NCBI Taxonomy" id="27288"/>
    <lineage>
        <taxon>Eukaryota</taxon>
        <taxon>Fungi</taxon>
        <taxon>Dikarya</taxon>
        <taxon>Ascomycota</taxon>
        <taxon>Saccharomycotina</taxon>
        <taxon>Saccharomycetes</taxon>
        <taxon>Saccharomycetales</taxon>
        <taxon>Saccharomycetaceae</taxon>
        <taxon>Naumovozyma</taxon>
    </lineage>
</organism>
<dbReference type="STRING" id="1064592.G0V892"/>
<protein>
    <recommendedName>
        <fullName evidence="3 11">SWI5-dependent HO expression protein 3</fullName>
    </recommendedName>
</protein>